<dbReference type="Proteomes" id="UP000887575">
    <property type="component" value="Unassembled WGS sequence"/>
</dbReference>
<proteinExistence type="predicted"/>
<accession>A0AAF3FJM3</accession>
<feature type="compositionally biased region" description="Acidic residues" evidence="1">
    <location>
        <begin position="52"/>
        <end position="71"/>
    </location>
</feature>
<reference evidence="3" key="1">
    <citation type="submission" date="2024-02" db="UniProtKB">
        <authorList>
            <consortium name="WormBaseParasite"/>
        </authorList>
    </citation>
    <scope>IDENTIFICATION</scope>
</reference>
<keyword evidence="2" id="KW-1185">Reference proteome</keyword>
<dbReference type="AlphaFoldDB" id="A0AAF3FJM3"/>
<sequence>MLLQANGGDSWFDLPSVALCVEFNDVMKFADFVTKIGNLAHYQQLVLPRDDSEVDEDEDFEDENDFDVEGN</sequence>
<dbReference type="WBParaSite" id="MBELARI_LOCUS5939">
    <property type="protein sequence ID" value="MBELARI_LOCUS5939"/>
    <property type="gene ID" value="MBELARI_LOCUS5939"/>
</dbReference>
<feature type="region of interest" description="Disordered" evidence="1">
    <location>
        <begin position="51"/>
        <end position="71"/>
    </location>
</feature>
<protein>
    <submittedName>
        <fullName evidence="3">Uncharacterized protein</fullName>
    </submittedName>
</protein>
<evidence type="ECO:0000256" key="1">
    <source>
        <dbReference type="SAM" id="MobiDB-lite"/>
    </source>
</evidence>
<organism evidence="2 3">
    <name type="scientific">Mesorhabditis belari</name>
    <dbReference type="NCBI Taxonomy" id="2138241"/>
    <lineage>
        <taxon>Eukaryota</taxon>
        <taxon>Metazoa</taxon>
        <taxon>Ecdysozoa</taxon>
        <taxon>Nematoda</taxon>
        <taxon>Chromadorea</taxon>
        <taxon>Rhabditida</taxon>
        <taxon>Rhabditina</taxon>
        <taxon>Rhabditomorpha</taxon>
        <taxon>Rhabditoidea</taxon>
        <taxon>Rhabditidae</taxon>
        <taxon>Mesorhabditinae</taxon>
        <taxon>Mesorhabditis</taxon>
    </lineage>
</organism>
<evidence type="ECO:0000313" key="3">
    <source>
        <dbReference type="WBParaSite" id="MBELARI_LOCUS5939"/>
    </source>
</evidence>
<name>A0AAF3FJM3_9BILA</name>
<evidence type="ECO:0000313" key="2">
    <source>
        <dbReference type="Proteomes" id="UP000887575"/>
    </source>
</evidence>